<keyword evidence="1" id="KW-0472">Membrane</keyword>
<proteinExistence type="predicted"/>
<keyword evidence="1" id="KW-0812">Transmembrane</keyword>
<sequence length="55" mass="5853">MFKNLTKGELVGVIGSAILTGLATLLFNVVELTSAKKEAREIAAGDSEETEEVEE</sequence>
<evidence type="ECO:0000313" key="2">
    <source>
        <dbReference type="EMBL" id="DAG06397.1"/>
    </source>
</evidence>
<feature type="transmembrane region" description="Helical" evidence="1">
    <location>
        <begin position="12"/>
        <end position="30"/>
    </location>
</feature>
<organism evidence="2">
    <name type="scientific">Siphoviridae sp. cthu813</name>
    <dbReference type="NCBI Taxonomy" id="2825618"/>
    <lineage>
        <taxon>Viruses</taxon>
        <taxon>Duplodnaviria</taxon>
        <taxon>Heunggongvirae</taxon>
        <taxon>Uroviricota</taxon>
        <taxon>Caudoviricetes</taxon>
    </lineage>
</organism>
<dbReference type="EMBL" id="BK016270">
    <property type="protein sequence ID" value="DAG06397.1"/>
    <property type="molecule type" value="Genomic_DNA"/>
</dbReference>
<accession>A0A8S5VI05</accession>
<name>A0A8S5VI05_9CAUD</name>
<evidence type="ECO:0000256" key="1">
    <source>
        <dbReference type="SAM" id="Phobius"/>
    </source>
</evidence>
<keyword evidence="1" id="KW-1133">Transmembrane helix</keyword>
<reference evidence="2" key="1">
    <citation type="journal article" date="2021" name="Proc. Natl. Acad. Sci. U.S.A.">
        <title>A Catalog of Tens of Thousands of Viruses from Human Metagenomes Reveals Hidden Associations with Chronic Diseases.</title>
        <authorList>
            <person name="Tisza M.J."/>
            <person name="Buck C.B."/>
        </authorList>
    </citation>
    <scope>NUCLEOTIDE SEQUENCE</scope>
    <source>
        <strain evidence="2">Cthu813</strain>
    </source>
</reference>
<protein>
    <submittedName>
        <fullName evidence="2">Uncharacterized protein</fullName>
    </submittedName>
</protein>